<evidence type="ECO:0000256" key="1">
    <source>
        <dbReference type="ARBA" id="ARBA00023015"/>
    </source>
</evidence>
<feature type="domain" description="HTH lacI-type" evidence="5">
    <location>
        <begin position="11"/>
        <end position="65"/>
    </location>
</feature>
<dbReference type="PANTHER" id="PTHR30146">
    <property type="entry name" value="LACI-RELATED TRANSCRIPTIONAL REPRESSOR"/>
    <property type="match status" value="1"/>
</dbReference>
<keyword evidence="7" id="KW-1185">Reference proteome</keyword>
<dbReference type="SMART" id="SM00354">
    <property type="entry name" value="HTH_LACI"/>
    <property type="match status" value="1"/>
</dbReference>
<evidence type="ECO:0000256" key="4">
    <source>
        <dbReference type="SAM" id="MobiDB-lite"/>
    </source>
</evidence>
<keyword evidence="2" id="KW-0238">DNA-binding</keyword>
<dbReference type="PANTHER" id="PTHR30146:SF109">
    <property type="entry name" value="HTH-TYPE TRANSCRIPTIONAL REGULATOR GALS"/>
    <property type="match status" value="1"/>
</dbReference>
<keyword evidence="1" id="KW-0805">Transcription regulation</keyword>
<dbReference type="GO" id="GO:0003700">
    <property type="term" value="F:DNA-binding transcription factor activity"/>
    <property type="evidence" value="ECO:0007669"/>
    <property type="project" value="TreeGrafter"/>
</dbReference>
<dbReference type="InterPro" id="IPR000843">
    <property type="entry name" value="HTH_LacI"/>
</dbReference>
<evidence type="ECO:0000313" key="6">
    <source>
        <dbReference type="EMBL" id="PRY42379.1"/>
    </source>
</evidence>
<dbReference type="GO" id="GO:0000976">
    <property type="term" value="F:transcription cis-regulatory region binding"/>
    <property type="evidence" value="ECO:0007669"/>
    <property type="project" value="TreeGrafter"/>
</dbReference>
<feature type="region of interest" description="Disordered" evidence="4">
    <location>
        <begin position="1"/>
        <end position="21"/>
    </location>
</feature>
<dbReference type="InterPro" id="IPR028082">
    <property type="entry name" value="Peripla_BP_I"/>
</dbReference>
<dbReference type="PROSITE" id="PS50932">
    <property type="entry name" value="HTH_LACI_2"/>
    <property type="match status" value="1"/>
</dbReference>
<dbReference type="OrthoDB" id="4268837at2"/>
<organism evidence="6 7">
    <name type="scientific">Umezawaea tangerina</name>
    <dbReference type="NCBI Taxonomy" id="84725"/>
    <lineage>
        <taxon>Bacteria</taxon>
        <taxon>Bacillati</taxon>
        <taxon>Actinomycetota</taxon>
        <taxon>Actinomycetes</taxon>
        <taxon>Pseudonocardiales</taxon>
        <taxon>Pseudonocardiaceae</taxon>
        <taxon>Umezawaea</taxon>
    </lineage>
</organism>
<dbReference type="SUPFAM" id="SSF47413">
    <property type="entry name" value="lambda repressor-like DNA-binding domains"/>
    <property type="match status" value="1"/>
</dbReference>
<protein>
    <submittedName>
        <fullName evidence="6">LacI family transcriptional regulator</fullName>
    </submittedName>
</protein>
<dbReference type="CDD" id="cd06267">
    <property type="entry name" value="PBP1_LacI_sugar_binding-like"/>
    <property type="match status" value="1"/>
</dbReference>
<proteinExistence type="predicted"/>
<dbReference type="Proteomes" id="UP000239494">
    <property type="component" value="Unassembled WGS sequence"/>
</dbReference>
<gene>
    <name evidence="6" type="ORF">CLV43_104212</name>
</gene>
<evidence type="ECO:0000256" key="3">
    <source>
        <dbReference type="ARBA" id="ARBA00023163"/>
    </source>
</evidence>
<dbReference type="SUPFAM" id="SSF53822">
    <property type="entry name" value="Periplasmic binding protein-like I"/>
    <property type="match status" value="1"/>
</dbReference>
<dbReference type="Pfam" id="PF00356">
    <property type="entry name" value="LacI"/>
    <property type="match status" value="1"/>
</dbReference>
<dbReference type="Gene3D" id="3.40.50.2300">
    <property type="match status" value="2"/>
</dbReference>
<dbReference type="AlphaFoldDB" id="A0A2T0T9Q7"/>
<keyword evidence="3" id="KW-0804">Transcription</keyword>
<evidence type="ECO:0000256" key="2">
    <source>
        <dbReference type="ARBA" id="ARBA00023125"/>
    </source>
</evidence>
<accession>A0A2T0T9Q7</accession>
<evidence type="ECO:0000259" key="5">
    <source>
        <dbReference type="PROSITE" id="PS50932"/>
    </source>
</evidence>
<dbReference type="InterPro" id="IPR046335">
    <property type="entry name" value="LacI/GalR-like_sensor"/>
</dbReference>
<dbReference type="CDD" id="cd01392">
    <property type="entry name" value="HTH_LacI"/>
    <property type="match status" value="1"/>
</dbReference>
<dbReference type="Pfam" id="PF13377">
    <property type="entry name" value="Peripla_BP_3"/>
    <property type="match status" value="1"/>
</dbReference>
<dbReference type="RefSeq" id="WP_106188245.1">
    <property type="nucleotide sequence ID" value="NZ_PVTF01000004.1"/>
</dbReference>
<sequence length="343" mass="37052">MSVQPQRAARPTLEDVAERAGVSRATASRVLNSSPRVSPEAHEAVTAAVLELGYTPNHAARSLVTRRTDAVAVVFSEPEPKIFDDPHFGQLIRAAARALSSADVQMVLMLVHSPDDQARAERFLAGGHVDGALLFAPHKGDQLPSIARKLPLPVVYAGRPWGPLRGLHLVDNDNIGGSVLATEHLMSLGRKRIVSVTGTVDEFSSIDRVEGWRTAVGADEAMTELMTESGNFNRDGGKLAMAALLKRVPDLDAVFVASDLMAAGALDALREAGRRVPEDVAVVGFDDHPLIAPHTEPPLTTIKQDANEQVAHMVAHLLRLLRDEPVRARREVLPTILVRRQST</sequence>
<dbReference type="Gene3D" id="1.10.260.40">
    <property type="entry name" value="lambda repressor-like DNA-binding domains"/>
    <property type="match status" value="1"/>
</dbReference>
<comment type="caution">
    <text evidence="6">The sequence shown here is derived from an EMBL/GenBank/DDBJ whole genome shotgun (WGS) entry which is preliminary data.</text>
</comment>
<name>A0A2T0T9Q7_9PSEU</name>
<dbReference type="InterPro" id="IPR010982">
    <property type="entry name" value="Lambda_DNA-bd_dom_sf"/>
</dbReference>
<dbReference type="PRINTS" id="PR00036">
    <property type="entry name" value="HTHLACI"/>
</dbReference>
<reference evidence="6 7" key="1">
    <citation type="submission" date="2018-03" db="EMBL/GenBank/DDBJ databases">
        <title>Genomic Encyclopedia of Archaeal and Bacterial Type Strains, Phase II (KMG-II): from individual species to whole genera.</title>
        <authorList>
            <person name="Goeker M."/>
        </authorList>
    </citation>
    <scope>NUCLEOTIDE SEQUENCE [LARGE SCALE GENOMIC DNA]</scope>
    <source>
        <strain evidence="6 7">DSM 44720</strain>
    </source>
</reference>
<evidence type="ECO:0000313" key="7">
    <source>
        <dbReference type="Proteomes" id="UP000239494"/>
    </source>
</evidence>
<dbReference type="EMBL" id="PVTF01000004">
    <property type="protein sequence ID" value="PRY42379.1"/>
    <property type="molecule type" value="Genomic_DNA"/>
</dbReference>
<dbReference type="PROSITE" id="PS00356">
    <property type="entry name" value="HTH_LACI_1"/>
    <property type="match status" value="1"/>
</dbReference>